<protein>
    <submittedName>
        <fullName evidence="1">Uncharacterized protein</fullName>
    </submittedName>
</protein>
<sequence length="186" mass="21250">MGKNSGQKRKQMRMDPPLTFMTVGSFATMEQARKLDFSVNEVYDFPKIHYAPIKIGGIKDSVNIEAIIEYYIPFANENGENHTLMIGLTEQLPINTLFGLPFMLKVKMAPDFHQKTVTSSLFNQEFELIMERPTMLPVEHIRRDQAASPKVLFNNNKKETGQRAIIIRKHQHSAPTTTTNITPKKT</sequence>
<dbReference type="AlphaFoldDB" id="A0AAD2CI69"/>
<name>A0AAD2CI69_9STRA</name>
<evidence type="ECO:0000313" key="1">
    <source>
        <dbReference type="EMBL" id="CAJ1928906.1"/>
    </source>
</evidence>
<comment type="caution">
    <text evidence="1">The sequence shown here is derived from an EMBL/GenBank/DDBJ whole genome shotgun (WGS) entry which is preliminary data.</text>
</comment>
<keyword evidence="2" id="KW-1185">Reference proteome</keyword>
<dbReference type="Proteomes" id="UP001295423">
    <property type="component" value="Unassembled WGS sequence"/>
</dbReference>
<reference evidence="1" key="1">
    <citation type="submission" date="2023-08" db="EMBL/GenBank/DDBJ databases">
        <authorList>
            <person name="Audoor S."/>
            <person name="Bilcke G."/>
        </authorList>
    </citation>
    <scope>NUCLEOTIDE SEQUENCE</scope>
</reference>
<proteinExistence type="predicted"/>
<gene>
    <name evidence="1" type="ORF">CYCCA115_LOCUS1568</name>
</gene>
<accession>A0AAD2CI69</accession>
<organism evidence="1 2">
    <name type="scientific">Cylindrotheca closterium</name>
    <dbReference type="NCBI Taxonomy" id="2856"/>
    <lineage>
        <taxon>Eukaryota</taxon>
        <taxon>Sar</taxon>
        <taxon>Stramenopiles</taxon>
        <taxon>Ochrophyta</taxon>
        <taxon>Bacillariophyta</taxon>
        <taxon>Bacillariophyceae</taxon>
        <taxon>Bacillariophycidae</taxon>
        <taxon>Bacillariales</taxon>
        <taxon>Bacillariaceae</taxon>
        <taxon>Cylindrotheca</taxon>
    </lineage>
</organism>
<evidence type="ECO:0000313" key="2">
    <source>
        <dbReference type="Proteomes" id="UP001295423"/>
    </source>
</evidence>
<dbReference type="EMBL" id="CAKOGP040000065">
    <property type="protein sequence ID" value="CAJ1928906.1"/>
    <property type="molecule type" value="Genomic_DNA"/>
</dbReference>